<comment type="subcellular location">
    <subcellularLocation>
        <location evidence="1">Nucleus</location>
    </subcellularLocation>
</comment>
<evidence type="ECO:0000256" key="4">
    <source>
        <dbReference type="ARBA" id="ARBA00023125"/>
    </source>
</evidence>
<dbReference type="RefSeq" id="XP_041551861.1">
    <property type="nucleotide sequence ID" value="XM_041698702.1"/>
</dbReference>
<dbReference type="PANTHER" id="PTHR47338">
    <property type="entry name" value="ZN(II)2CYS6 TRANSCRIPTION FACTOR (EUROFUNG)-RELATED"/>
    <property type="match status" value="1"/>
</dbReference>
<dbReference type="InterPro" id="IPR001138">
    <property type="entry name" value="Zn2Cys6_DnaBD"/>
</dbReference>
<dbReference type="Pfam" id="PF00172">
    <property type="entry name" value="Zn_clus"/>
    <property type="match status" value="1"/>
</dbReference>
<evidence type="ECO:0000256" key="6">
    <source>
        <dbReference type="ARBA" id="ARBA00023242"/>
    </source>
</evidence>
<dbReference type="PROSITE" id="PS50048">
    <property type="entry name" value="ZN2_CY6_FUNGAL_2"/>
    <property type="match status" value="1"/>
</dbReference>
<feature type="domain" description="Zn(2)-C6 fungal-type" evidence="8">
    <location>
        <begin position="11"/>
        <end position="41"/>
    </location>
</feature>
<evidence type="ECO:0000313" key="10">
    <source>
        <dbReference type="Proteomes" id="UP000654913"/>
    </source>
</evidence>
<dbReference type="PANTHER" id="PTHR47338:SF10">
    <property type="entry name" value="TRANSCRIPTION FACTOR DOMAIN-CONTAINING PROTEIN-RELATED"/>
    <property type="match status" value="1"/>
</dbReference>
<evidence type="ECO:0000256" key="5">
    <source>
        <dbReference type="ARBA" id="ARBA00023163"/>
    </source>
</evidence>
<dbReference type="AlphaFoldDB" id="A0A7R7XDZ4"/>
<feature type="region of interest" description="Disordered" evidence="7">
    <location>
        <begin position="74"/>
        <end position="126"/>
    </location>
</feature>
<protein>
    <recommendedName>
        <fullName evidence="8">Zn(2)-C6 fungal-type domain-containing protein</fullName>
    </recommendedName>
</protein>
<keyword evidence="4" id="KW-0238">DNA-binding</keyword>
<proteinExistence type="predicted"/>
<reference evidence="9" key="1">
    <citation type="submission" date="2021-01" db="EMBL/GenBank/DDBJ databases">
        <authorList>
            <consortium name="Aspergillus puulaauensis MK2 genome sequencing consortium"/>
            <person name="Kazuki M."/>
            <person name="Futagami T."/>
        </authorList>
    </citation>
    <scope>NUCLEOTIDE SEQUENCE</scope>
    <source>
        <strain evidence="9">MK2</strain>
    </source>
</reference>
<dbReference type="GeneID" id="64969672"/>
<keyword evidence="10" id="KW-1185">Reference proteome</keyword>
<dbReference type="KEGG" id="apuu:APUU_20099S"/>
<dbReference type="SUPFAM" id="SSF57701">
    <property type="entry name" value="Zn2/Cys6 DNA-binding domain"/>
    <property type="match status" value="1"/>
</dbReference>
<dbReference type="GO" id="GO:0000981">
    <property type="term" value="F:DNA-binding transcription factor activity, RNA polymerase II-specific"/>
    <property type="evidence" value="ECO:0007669"/>
    <property type="project" value="InterPro"/>
</dbReference>
<evidence type="ECO:0000313" key="9">
    <source>
        <dbReference type="EMBL" id="BCS19667.1"/>
    </source>
</evidence>
<dbReference type="SMART" id="SM00066">
    <property type="entry name" value="GAL4"/>
    <property type="match status" value="1"/>
</dbReference>
<dbReference type="CDD" id="cd12148">
    <property type="entry name" value="fungal_TF_MHR"/>
    <property type="match status" value="1"/>
</dbReference>
<feature type="compositionally biased region" description="Polar residues" evidence="7">
    <location>
        <begin position="79"/>
        <end position="106"/>
    </location>
</feature>
<dbReference type="InterPro" id="IPR050815">
    <property type="entry name" value="TF_fung"/>
</dbReference>
<evidence type="ECO:0000259" key="8">
    <source>
        <dbReference type="PROSITE" id="PS50048"/>
    </source>
</evidence>
<dbReference type="GO" id="GO:0005634">
    <property type="term" value="C:nucleus"/>
    <property type="evidence" value="ECO:0007669"/>
    <property type="project" value="UniProtKB-SubCell"/>
</dbReference>
<name>A0A7R7XDZ4_9EURO</name>
<dbReference type="InterPro" id="IPR036864">
    <property type="entry name" value="Zn2-C6_fun-type_DNA-bd_sf"/>
</dbReference>
<dbReference type="GO" id="GO:0003677">
    <property type="term" value="F:DNA binding"/>
    <property type="evidence" value="ECO:0007669"/>
    <property type="project" value="UniProtKB-KW"/>
</dbReference>
<feature type="compositionally biased region" description="Polar residues" evidence="7">
    <location>
        <begin position="113"/>
        <end position="126"/>
    </location>
</feature>
<dbReference type="PROSITE" id="PS00463">
    <property type="entry name" value="ZN2_CY6_FUNGAL_1"/>
    <property type="match status" value="1"/>
</dbReference>
<dbReference type="Gene3D" id="4.10.240.10">
    <property type="entry name" value="Zn(2)-C6 fungal-type DNA-binding domain"/>
    <property type="match status" value="1"/>
</dbReference>
<reference evidence="9" key="2">
    <citation type="submission" date="2021-02" db="EMBL/GenBank/DDBJ databases">
        <title>Aspergillus puulaauensis MK2 genome sequence.</title>
        <authorList>
            <person name="Futagami T."/>
            <person name="Mori K."/>
            <person name="Kadooka C."/>
            <person name="Tanaka T."/>
        </authorList>
    </citation>
    <scope>NUCLEOTIDE SEQUENCE</scope>
    <source>
        <strain evidence="9">MK2</strain>
    </source>
</reference>
<evidence type="ECO:0000256" key="7">
    <source>
        <dbReference type="SAM" id="MobiDB-lite"/>
    </source>
</evidence>
<keyword evidence="3" id="KW-0805">Transcription regulation</keyword>
<organism evidence="9 10">
    <name type="scientific">Aspergillus puulaauensis</name>
    <dbReference type="NCBI Taxonomy" id="1220207"/>
    <lineage>
        <taxon>Eukaryota</taxon>
        <taxon>Fungi</taxon>
        <taxon>Dikarya</taxon>
        <taxon>Ascomycota</taxon>
        <taxon>Pezizomycotina</taxon>
        <taxon>Eurotiomycetes</taxon>
        <taxon>Eurotiomycetidae</taxon>
        <taxon>Eurotiales</taxon>
        <taxon>Aspergillaceae</taxon>
        <taxon>Aspergillus</taxon>
    </lineage>
</organism>
<sequence>MASALLNGRLACTHCRRRKVRCNRALPSCERCLFHQLQCSYPNRQRRTTRSKAAFQTQDQHAVLSALLERLQRAEEQTGDVSQTQDTVDNSDSQYLTTPSRHQSSGPRRDGSPASTHSVNPPNNESTLDVTSILSCAVDKVQQLRKKHRFGVRALTLEPIKISPERAKQWIYHYFTNIEGKLLPALVDRKLIDLMPDLIDMDHVHIDSCMLIIYYCILWQGLFFHKGSPFNGIDNHYARQVFICCKRTIPIWQREATGTVTDFIAAMYMTQTATENFDFTLSWEMHKLACEYAQTLQMQSLDSLDHHPGGLSMSDHDRMGMWWLIHLDLFARLINDKPAVFSSQLNDWRVNMPRLAAEFSQERNGAVPTMAFLVRSRLTFILISYFQVSETLNDESDILAAINPLCEDVEGIFEEWKMEEWLESYKDGDINGWILSDLALSGYTCILFMLRKASLPQSSEHEAMLSDNDEMIPRSELSMRTSRKVLKLVHNMIHVLALPGSEAMSLILGTYRAYIAHAHLASGLLHDPGASTADDDLDLLLEVAECIEGLAREVNEFVPLAGAFKLVNNEVRRRVQDISDR</sequence>
<dbReference type="EMBL" id="AP024444">
    <property type="protein sequence ID" value="BCS19667.1"/>
    <property type="molecule type" value="Genomic_DNA"/>
</dbReference>
<keyword evidence="2" id="KW-0479">Metal-binding</keyword>
<dbReference type="OrthoDB" id="39175at2759"/>
<dbReference type="GO" id="GO:0008270">
    <property type="term" value="F:zinc ion binding"/>
    <property type="evidence" value="ECO:0007669"/>
    <property type="project" value="InterPro"/>
</dbReference>
<dbReference type="Proteomes" id="UP000654913">
    <property type="component" value="Chromosome 2"/>
</dbReference>
<evidence type="ECO:0000256" key="1">
    <source>
        <dbReference type="ARBA" id="ARBA00004123"/>
    </source>
</evidence>
<gene>
    <name evidence="9" type="ORF">APUU_20099S</name>
</gene>
<dbReference type="CDD" id="cd00067">
    <property type="entry name" value="GAL4"/>
    <property type="match status" value="1"/>
</dbReference>
<evidence type="ECO:0000256" key="3">
    <source>
        <dbReference type="ARBA" id="ARBA00023015"/>
    </source>
</evidence>
<evidence type="ECO:0000256" key="2">
    <source>
        <dbReference type="ARBA" id="ARBA00022723"/>
    </source>
</evidence>
<keyword evidence="5" id="KW-0804">Transcription</keyword>
<accession>A0A7R7XDZ4</accession>
<keyword evidence="6" id="KW-0539">Nucleus</keyword>